<proteinExistence type="predicted"/>
<feature type="non-terminal residue" evidence="1">
    <location>
        <position position="46"/>
    </location>
</feature>
<name>A0AAW4KKV0_VIBCL</name>
<dbReference type="InterPro" id="IPR027478">
    <property type="entry name" value="LdcA_N"/>
</dbReference>
<organism evidence="1 2">
    <name type="scientific">Vibrio cholerae</name>
    <dbReference type="NCBI Taxonomy" id="666"/>
    <lineage>
        <taxon>Bacteria</taxon>
        <taxon>Pseudomonadati</taxon>
        <taxon>Pseudomonadota</taxon>
        <taxon>Gammaproteobacteria</taxon>
        <taxon>Vibrionales</taxon>
        <taxon>Vibrionaceae</taxon>
        <taxon>Vibrio</taxon>
    </lineage>
</organism>
<gene>
    <name evidence="1" type="ORF">KIN13_06580</name>
</gene>
<dbReference type="Gene3D" id="3.40.50.10740">
    <property type="entry name" value="Class I glutamine amidotransferase-like"/>
    <property type="match status" value="1"/>
</dbReference>
<accession>A0AAW4KKV0</accession>
<protein>
    <submittedName>
        <fullName evidence="1">LD-carboxypeptidase</fullName>
    </submittedName>
</protein>
<sequence>MLYAKALSIGDKIGFFSPSSPATAFAPNRFQRAKAYLKAQGFELVE</sequence>
<evidence type="ECO:0000313" key="2">
    <source>
        <dbReference type="Proteomes" id="UP001196338"/>
    </source>
</evidence>
<dbReference type="InterPro" id="IPR029062">
    <property type="entry name" value="Class_I_gatase-like"/>
</dbReference>
<reference evidence="1" key="1">
    <citation type="submission" date="2021-05" db="EMBL/GenBank/DDBJ databases">
        <authorList>
            <person name="Stine C."/>
        </authorList>
    </citation>
    <scope>NUCLEOTIDE SEQUENCE</scope>
    <source>
        <strain evidence="1">TDS0091212</strain>
    </source>
</reference>
<dbReference type="AlphaFoldDB" id="A0AAW4KKV0"/>
<evidence type="ECO:0000313" key="1">
    <source>
        <dbReference type="EMBL" id="MBS7673097.1"/>
    </source>
</evidence>
<dbReference type="SUPFAM" id="SSF52317">
    <property type="entry name" value="Class I glutamine amidotransferase-like"/>
    <property type="match status" value="1"/>
</dbReference>
<dbReference type="EMBL" id="JAHBND010000341">
    <property type="protein sequence ID" value="MBS7673097.1"/>
    <property type="molecule type" value="Genomic_DNA"/>
</dbReference>
<dbReference type="Proteomes" id="UP001196338">
    <property type="component" value="Unassembled WGS sequence"/>
</dbReference>
<reference evidence="1" key="2">
    <citation type="submission" date="2023-08" db="EMBL/GenBank/DDBJ databases">
        <title>Vibrio cholerae Outbreaks in Tanzania Exemplify Founder Flush: Simultaneous Increases in Population Size and Genetic Diversity.</title>
        <authorList>
            <person name="Debes A.K."/>
            <person name="Mohammed A."/>
            <person name="Maseke I."/>
            <person name="Almeida M."/>
            <person name="Li S."/>
            <person name="Matimba H."/>
            <person name="Joachim A."/>
            <person name="Mizinduko M."/>
            <person name="Nyanga S."/>
            <person name="Kelly M."/>
            <person name="Kachwamba Y."/>
            <person name="Schaffer A.M."/>
            <person name="Nyanga A.S."/>
            <person name="Mghamba J."/>
            <person name="Mosha F.S."/>
            <person name="Sack D.A."/>
            <person name="Stine O.C."/>
        </authorList>
    </citation>
    <scope>NUCLEOTIDE SEQUENCE</scope>
    <source>
        <strain evidence="1">TDS0091212</strain>
    </source>
</reference>
<comment type="caution">
    <text evidence="1">The sequence shown here is derived from an EMBL/GenBank/DDBJ whole genome shotgun (WGS) entry which is preliminary data.</text>
</comment>